<dbReference type="AlphaFoldDB" id="A0A368QH05"/>
<gene>
    <name evidence="1" type="ORF">SETIT_3G206700v2</name>
</gene>
<organism evidence="1">
    <name type="scientific">Setaria italica</name>
    <name type="common">Foxtail millet</name>
    <name type="synonym">Panicum italicum</name>
    <dbReference type="NCBI Taxonomy" id="4555"/>
    <lineage>
        <taxon>Eukaryota</taxon>
        <taxon>Viridiplantae</taxon>
        <taxon>Streptophyta</taxon>
        <taxon>Embryophyta</taxon>
        <taxon>Tracheophyta</taxon>
        <taxon>Spermatophyta</taxon>
        <taxon>Magnoliopsida</taxon>
        <taxon>Liliopsida</taxon>
        <taxon>Poales</taxon>
        <taxon>Poaceae</taxon>
        <taxon>PACMAD clade</taxon>
        <taxon>Panicoideae</taxon>
        <taxon>Panicodae</taxon>
        <taxon>Paniceae</taxon>
        <taxon>Cenchrinae</taxon>
        <taxon>Setaria</taxon>
    </lineage>
</organism>
<proteinExistence type="predicted"/>
<protein>
    <submittedName>
        <fullName evidence="1">Uncharacterized protein</fullName>
    </submittedName>
</protein>
<reference evidence="1" key="2">
    <citation type="submission" date="2015-07" db="EMBL/GenBank/DDBJ databases">
        <authorList>
            <person name="Noorani M."/>
        </authorList>
    </citation>
    <scope>NUCLEOTIDE SEQUENCE</scope>
    <source>
        <strain evidence="1">Yugu1</strain>
    </source>
</reference>
<accession>A0A368QH05</accession>
<dbReference type="EMBL" id="CM003530">
    <property type="protein sequence ID" value="RCV17267.1"/>
    <property type="molecule type" value="Genomic_DNA"/>
</dbReference>
<name>A0A368QH05_SETIT</name>
<dbReference type="EMBL" id="CM003530">
    <property type="protein sequence ID" value="RCV17268.1"/>
    <property type="molecule type" value="Genomic_DNA"/>
</dbReference>
<evidence type="ECO:0000313" key="1">
    <source>
        <dbReference type="EMBL" id="RCV17267.1"/>
    </source>
</evidence>
<reference evidence="1" key="1">
    <citation type="journal article" date="2012" name="Nat. Biotechnol.">
        <title>Reference genome sequence of the model plant Setaria.</title>
        <authorList>
            <person name="Bennetzen J.L."/>
            <person name="Schmutz J."/>
            <person name="Wang H."/>
            <person name="Percifield R."/>
            <person name="Hawkins J."/>
            <person name="Pontaroli A.C."/>
            <person name="Estep M."/>
            <person name="Feng L."/>
            <person name="Vaughn J.N."/>
            <person name="Grimwood J."/>
            <person name="Jenkins J."/>
            <person name="Barry K."/>
            <person name="Lindquist E."/>
            <person name="Hellsten U."/>
            <person name="Deshpande S."/>
            <person name="Wang X."/>
            <person name="Wu X."/>
            <person name="Mitros T."/>
            <person name="Triplett J."/>
            <person name="Yang X."/>
            <person name="Ye C.Y."/>
            <person name="Mauro-Herrera M."/>
            <person name="Wang L."/>
            <person name="Li P."/>
            <person name="Sharma M."/>
            <person name="Sharma R."/>
            <person name="Ronald P.C."/>
            <person name="Panaud O."/>
            <person name="Kellogg E.A."/>
            <person name="Brutnell T.P."/>
            <person name="Doust A.N."/>
            <person name="Tuskan G.A."/>
            <person name="Rokhsar D."/>
            <person name="Devos K.M."/>
        </authorList>
    </citation>
    <scope>NUCLEOTIDE SEQUENCE [LARGE SCALE GENOMIC DNA]</scope>
    <source>
        <strain evidence="1">Yugu1</strain>
    </source>
</reference>
<sequence>MRFLMEEELEKLKGPCLLELFSSILSFSDHVMVLTMMGPLMDSAVILASIVVEVASD</sequence>